<sequence>MKHYRYERDLEGAPAGTVRKLNAADAEPLVKSGAVVETDEDVTDDEPDVSATKASVTAEPKPARTPRAPRNA</sequence>
<keyword evidence="3" id="KW-1185">Reference proteome</keyword>
<reference evidence="3" key="1">
    <citation type="submission" date="2016-01" db="EMBL/GenBank/DDBJ databases">
        <title>Draft genome of Chromobacterium sp. F49.</title>
        <authorList>
            <person name="Hong K.W."/>
        </authorList>
    </citation>
    <scope>NUCLEOTIDE SEQUENCE [LARGE SCALE GENOMIC DNA]</scope>
    <source>
        <strain evidence="3">CN3</strain>
    </source>
</reference>
<dbReference type="RefSeq" id="WP_066689383.1">
    <property type="nucleotide sequence ID" value="NZ_LQQO01000008.1"/>
</dbReference>
<comment type="caution">
    <text evidence="2">The sequence shown here is derived from an EMBL/GenBank/DDBJ whole genome shotgun (WGS) entry which is preliminary data.</text>
</comment>
<evidence type="ECO:0000256" key="1">
    <source>
        <dbReference type="SAM" id="MobiDB-lite"/>
    </source>
</evidence>
<feature type="region of interest" description="Disordered" evidence="1">
    <location>
        <begin position="31"/>
        <end position="72"/>
    </location>
</feature>
<gene>
    <name evidence="2" type="ORF">AVT10_12000</name>
</gene>
<dbReference type="EMBL" id="LQQO01000008">
    <property type="protein sequence ID" value="KZE16216.1"/>
    <property type="molecule type" value="Genomic_DNA"/>
</dbReference>
<accession>A0ABR5YED6</accession>
<feature type="compositionally biased region" description="Acidic residues" evidence="1">
    <location>
        <begin position="37"/>
        <end position="48"/>
    </location>
</feature>
<evidence type="ECO:0000313" key="2">
    <source>
        <dbReference type="EMBL" id="KZE16216.1"/>
    </source>
</evidence>
<organism evidence="2 3">
    <name type="scientific">Sphingomonas hankookensis</name>
    <dbReference type="NCBI Taxonomy" id="563996"/>
    <lineage>
        <taxon>Bacteria</taxon>
        <taxon>Pseudomonadati</taxon>
        <taxon>Pseudomonadota</taxon>
        <taxon>Alphaproteobacteria</taxon>
        <taxon>Sphingomonadales</taxon>
        <taxon>Sphingomonadaceae</taxon>
        <taxon>Sphingomonas</taxon>
    </lineage>
</organism>
<proteinExistence type="predicted"/>
<name>A0ABR5YED6_9SPHN</name>
<evidence type="ECO:0000313" key="3">
    <source>
        <dbReference type="Proteomes" id="UP000076609"/>
    </source>
</evidence>
<protein>
    <submittedName>
        <fullName evidence="2">Uncharacterized protein</fullName>
    </submittedName>
</protein>
<dbReference type="Proteomes" id="UP000076609">
    <property type="component" value="Unassembled WGS sequence"/>
</dbReference>